<dbReference type="Pfam" id="PF16389">
    <property type="entry name" value="DUF4998"/>
    <property type="match status" value="1"/>
</dbReference>
<name>A0ABS8PV35_9BACT</name>
<keyword evidence="2" id="KW-1185">Reference proteome</keyword>
<dbReference type="Proteomes" id="UP001199816">
    <property type="component" value="Unassembled WGS sequence"/>
</dbReference>
<gene>
    <name evidence="1" type="ORF">LQ567_15285</name>
</gene>
<proteinExistence type="predicted"/>
<sequence>MSNKIYIFLFFCVVLVSSCSKMYDNLDKYAGETIYPGRFDTIVGRVGFERVEIDLMKAGRVPASQIKLGKAMKTVVEYDNKQVTIDSLASWLNIKDLKVSKLYRFRIYTIDEHGNKSVPQQIGLIPYTETDLGNLVMPSPQALTSPSSAVLTWPTGLSSAVLTYYGLKYSYKDKNGATKEGERAQSPRILMTNLNAGAIASVDINYKIIPKVNGTPILDTVWVARKVQTSIPTGSTPFQPSETAILAVNGVTTFTPDAVASVQKLTFPVHTVNLQDLFYFQGLKEVDLTGGTLFEMTKNSYNRNSVTDVIGGGPIVPFARRVGDMPAQSAQFLIDLLEQGKLTKVKYLANSMGIDNLLAPYVGSGVVEIVAKPDEALIPLQPFLLNGVIQDANWELAVDETGGAYPAGTGLQNVVKATVRKANGTLVIQLPKEYEFDATQYKFLKLKVYAPPKAALSGSYAPYQRLWFRVMNYLWAFTTESSYGQQYWEHGKDAFKIPDANLQTWTDMTIDLSQFAGKHNRVIVINIGGEPSGATFPPAQEITYYFANMRFSKN</sequence>
<comment type="caution">
    <text evidence="1">The sequence shown here is derived from an EMBL/GenBank/DDBJ whole genome shotgun (WGS) entry which is preliminary data.</text>
</comment>
<accession>A0ABS8PV35</accession>
<organism evidence="1 2">
    <name type="scientific">Niabella pedocola</name>
    <dbReference type="NCBI Taxonomy" id="1752077"/>
    <lineage>
        <taxon>Bacteria</taxon>
        <taxon>Pseudomonadati</taxon>
        <taxon>Bacteroidota</taxon>
        <taxon>Chitinophagia</taxon>
        <taxon>Chitinophagales</taxon>
        <taxon>Chitinophagaceae</taxon>
        <taxon>Niabella</taxon>
    </lineage>
</organism>
<evidence type="ECO:0000313" key="2">
    <source>
        <dbReference type="Proteomes" id="UP001199816"/>
    </source>
</evidence>
<evidence type="ECO:0000313" key="1">
    <source>
        <dbReference type="EMBL" id="MCD2424142.1"/>
    </source>
</evidence>
<dbReference type="PROSITE" id="PS51257">
    <property type="entry name" value="PROKAR_LIPOPROTEIN"/>
    <property type="match status" value="1"/>
</dbReference>
<dbReference type="EMBL" id="JAJNEC010000005">
    <property type="protein sequence ID" value="MCD2424142.1"/>
    <property type="molecule type" value="Genomic_DNA"/>
</dbReference>
<protein>
    <submittedName>
        <fullName evidence="1">DUF4998 domain-containing protein</fullName>
    </submittedName>
</protein>
<dbReference type="RefSeq" id="WP_231005405.1">
    <property type="nucleotide sequence ID" value="NZ_JAJNEC010000005.1"/>
</dbReference>
<reference evidence="1 2" key="1">
    <citation type="submission" date="2021-11" db="EMBL/GenBank/DDBJ databases">
        <title>Genomic of Niabella pedocola.</title>
        <authorList>
            <person name="Wu T."/>
        </authorList>
    </citation>
    <scope>NUCLEOTIDE SEQUENCE [LARGE SCALE GENOMIC DNA]</scope>
    <source>
        <strain evidence="1 2">JCM 31011</strain>
    </source>
</reference>